<evidence type="ECO:0000259" key="3">
    <source>
        <dbReference type="Pfam" id="PF13359"/>
    </source>
</evidence>
<keyword evidence="7" id="KW-1185">Reference proteome</keyword>
<name>A0A7W9L7N8_9ACTN</name>
<sequence length="267" mass="29474">MSTKINLSTRGSELLFYRAALSLSSRTLSYLSDLIRRHRKKIRSPWRRLNAGQQALLVLVHLRKDETLTEVAAGFGVGVATAWRYIREAIALLAARAPRLDTVLRAARRAGYPYLVLDGTLIPIDRVAADRPYYSGKHKKHGMNIQVLAAPDGTPLWASGSLPGSVHDLKAARIWGILRRLNASDLIVLADKGYVGAGEHVRVPYKGRNKPVSQKAANAAHAKLRAPGERAHAQLKTWRILRKLRCCPLLAGQLVKAILVLQLREAG</sequence>
<feature type="domain" description="DDE Tnp4" evidence="3">
    <location>
        <begin position="117"/>
        <end position="261"/>
    </location>
</feature>
<evidence type="ECO:0000313" key="6">
    <source>
        <dbReference type="EMBL" id="MBB5783553.1"/>
    </source>
</evidence>
<proteinExistence type="predicted"/>
<dbReference type="InterPro" id="IPR027806">
    <property type="entry name" value="HARBI1_dom"/>
</dbReference>
<dbReference type="AlphaFoldDB" id="A0A7W9L7N8"/>
<reference evidence="5 7" key="1">
    <citation type="submission" date="2020-08" db="EMBL/GenBank/DDBJ databases">
        <title>Sequencing the genomes of 1000 actinobacteria strains.</title>
        <authorList>
            <person name="Klenk H.-P."/>
        </authorList>
    </citation>
    <scope>NUCLEOTIDE SEQUENCE [LARGE SCALE GENOMIC DNA]</scope>
    <source>
        <strain evidence="5 7">DSM 45507</strain>
    </source>
</reference>
<evidence type="ECO:0000313" key="7">
    <source>
        <dbReference type="Proteomes" id="UP000579153"/>
    </source>
</evidence>
<evidence type="ECO:0000256" key="1">
    <source>
        <dbReference type="ARBA" id="ARBA00001968"/>
    </source>
</evidence>
<dbReference type="EMBL" id="JACHMB010000001">
    <property type="protein sequence ID" value="MBB5773683.1"/>
    <property type="molecule type" value="Genomic_DNA"/>
</dbReference>
<protein>
    <recommendedName>
        <fullName evidence="8">Helix-turn-helix of DDE superfamily endonuclease</fullName>
    </recommendedName>
</protein>
<gene>
    <name evidence="5" type="ORF">HD596_000439</name>
    <name evidence="6" type="ORF">HD596_010309</name>
</gene>
<evidence type="ECO:0008006" key="8">
    <source>
        <dbReference type="Google" id="ProtNLM"/>
    </source>
</evidence>
<dbReference type="EMBL" id="JACHMB010000001">
    <property type="protein sequence ID" value="MBB5783553.1"/>
    <property type="molecule type" value="Genomic_DNA"/>
</dbReference>
<organism evidence="5 7">
    <name type="scientific">Nonomuraea jabiensis</name>
    <dbReference type="NCBI Taxonomy" id="882448"/>
    <lineage>
        <taxon>Bacteria</taxon>
        <taxon>Bacillati</taxon>
        <taxon>Actinomycetota</taxon>
        <taxon>Actinomycetes</taxon>
        <taxon>Streptosporangiales</taxon>
        <taxon>Streptosporangiaceae</taxon>
        <taxon>Nonomuraea</taxon>
    </lineage>
</organism>
<evidence type="ECO:0000313" key="5">
    <source>
        <dbReference type="EMBL" id="MBB5773683.1"/>
    </source>
</evidence>
<dbReference type="Pfam" id="PF13359">
    <property type="entry name" value="DDE_Tnp_4"/>
    <property type="match status" value="1"/>
</dbReference>
<dbReference type="Pfam" id="PF13613">
    <property type="entry name" value="HTH_Tnp_4"/>
    <property type="match status" value="1"/>
</dbReference>
<feature type="domain" description="Transposase Helix-turn-helix" evidence="4">
    <location>
        <begin position="48"/>
        <end position="98"/>
    </location>
</feature>
<evidence type="ECO:0000256" key="2">
    <source>
        <dbReference type="ARBA" id="ARBA00022723"/>
    </source>
</evidence>
<keyword evidence="2" id="KW-0479">Metal-binding</keyword>
<dbReference type="GO" id="GO:0046872">
    <property type="term" value="F:metal ion binding"/>
    <property type="evidence" value="ECO:0007669"/>
    <property type="project" value="UniProtKB-KW"/>
</dbReference>
<accession>A0A7W9L7N8</accession>
<evidence type="ECO:0000259" key="4">
    <source>
        <dbReference type="Pfam" id="PF13613"/>
    </source>
</evidence>
<dbReference type="Proteomes" id="UP000579153">
    <property type="component" value="Unassembled WGS sequence"/>
</dbReference>
<comment type="cofactor">
    <cofactor evidence="1">
        <name>a divalent metal cation</name>
        <dbReference type="ChEBI" id="CHEBI:60240"/>
    </cofactor>
</comment>
<comment type="caution">
    <text evidence="5">The sequence shown here is derived from an EMBL/GenBank/DDBJ whole genome shotgun (WGS) entry which is preliminary data.</text>
</comment>
<dbReference type="InterPro" id="IPR027805">
    <property type="entry name" value="Transposase_HTH_dom"/>
</dbReference>